<evidence type="ECO:0000313" key="3">
    <source>
        <dbReference type="EMBL" id="KIK25419.1"/>
    </source>
</evidence>
<protein>
    <submittedName>
        <fullName evidence="3">Uncharacterized protein</fullName>
    </submittedName>
</protein>
<keyword evidence="4" id="KW-1185">Reference proteome</keyword>
<feature type="region of interest" description="Disordered" evidence="2">
    <location>
        <begin position="25"/>
        <end position="95"/>
    </location>
</feature>
<feature type="compositionally biased region" description="Basic and acidic residues" evidence="2">
    <location>
        <begin position="74"/>
        <end position="95"/>
    </location>
</feature>
<dbReference type="STRING" id="765257.A0A0C9ZHG1"/>
<dbReference type="EMBL" id="KN833708">
    <property type="protein sequence ID" value="KIK25419.1"/>
    <property type="molecule type" value="Genomic_DNA"/>
</dbReference>
<reference evidence="3 4" key="1">
    <citation type="submission" date="2014-04" db="EMBL/GenBank/DDBJ databases">
        <authorList>
            <consortium name="DOE Joint Genome Institute"/>
            <person name="Kuo A."/>
            <person name="Kohler A."/>
            <person name="Costa M.D."/>
            <person name="Nagy L.G."/>
            <person name="Floudas D."/>
            <person name="Copeland A."/>
            <person name="Barry K.W."/>
            <person name="Cichocki N."/>
            <person name="Veneault-Fourrey C."/>
            <person name="LaButti K."/>
            <person name="Lindquist E.A."/>
            <person name="Lipzen A."/>
            <person name="Lundell T."/>
            <person name="Morin E."/>
            <person name="Murat C."/>
            <person name="Sun H."/>
            <person name="Tunlid A."/>
            <person name="Henrissat B."/>
            <person name="Grigoriev I.V."/>
            <person name="Hibbett D.S."/>
            <person name="Martin F."/>
            <person name="Nordberg H.P."/>
            <person name="Cantor M.N."/>
            <person name="Hua S.X."/>
        </authorList>
    </citation>
    <scope>NUCLEOTIDE SEQUENCE [LARGE SCALE GENOMIC DNA]</scope>
    <source>
        <strain evidence="3 4">441</strain>
    </source>
</reference>
<evidence type="ECO:0000256" key="2">
    <source>
        <dbReference type="SAM" id="MobiDB-lite"/>
    </source>
</evidence>
<dbReference type="Proteomes" id="UP000054018">
    <property type="component" value="Unassembled WGS sequence"/>
</dbReference>
<dbReference type="AlphaFoldDB" id="A0A0C9ZHG1"/>
<evidence type="ECO:0000256" key="1">
    <source>
        <dbReference type="SAM" id="Coils"/>
    </source>
</evidence>
<keyword evidence="1" id="KW-0175">Coiled coil</keyword>
<feature type="coiled-coil region" evidence="1">
    <location>
        <begin position="111"/>
        <end position="170"/>
    </location>
</feature>
<proteinExistence type="predicted"/>
<sequence length="424" mass="47361">MSLLQSAISLPSLLLDDLLGRAPRNERVDSGTRMNTGNNLSPTMNPVRGSGASYDDDGRHGSSKRSSHPASSDRFSESGHRTIYKEPERKERESHRLLRQQAIAQEEWKEREALNSEVYRLNSELRSMREQLNVCWQELLQAKTENDETKRRLEEKANELKGAQAFLKHANKLSGAEVISLVNDLNSEVFQGAASMVDTLEFERASRRMDDAAWKRATGATSKTIGEELTQALIAKRGKDKDDYDPILVRYALQTCLIVCCSKICKSWAPEEENSQFLRSVYSEIQKKEDQVVAGRWRALTRAHIRETRNPEAETKQIIRELCAVLIVAGCSDKELSTELEKDLSEITALAMGVRTAIGESITSMDLEPYIPRLGETFDAALMEEEDGSQAQGKNTVGFTGLGLTQLVNGGRMLALVKAKVLLD</sequence>
<accession>A0A0C9ZHG1</accession>
<feature type="compositionally biased region" description="Polar residues" evidence="2">
    <location>
        <begin position="32"/>
        <end position="44"/>
    </location>
</feature>
<organism evidence="3 4">
    <name type="scientific">Pisolithus microcarpus 441</name>
    <dbReference type="NCBI Taxonomy" id="765257"/>
    <lineage>
        <taxon>Eukaryota</taxon>
        <taxon>Fungi</taxon>
        <taxon>Dikarya</taxon>
        <taxon>Basidiomycota</taxon>
        <taxon>Agaricomycotina</taxon>
        <taxon>Agaricomycetes</taxon>
        <taxon>Agaricomycetidae</taxon>
        <taxon>Boletales</taxon>
        <taxon>Sclerodermatineae</taxon>
        <taxon>Pisolithaceae</taxon>
        <taxon>Pisolithus</taxon>
    </lineage>
</organism>
<dbReference type="HOGENOM" id="CLU_031481_1_1_1"/>
<evidence type="ECO:0000313" key="4">
    <source>
        <dbReference type="Proteomes" id="UP000054018"/>
    </source>
</evidence>
<dbReference type="OrthoDB" id="3028765at2759"/>
<gene>
    <name evidence="3" type="ORF">PISMIDRAFT_677258</name>
</gene>
<name>A0A0C9ZHG1_9AGAM</name>
<reference evidence="4" key="2">
    <citation type="submission" date="2015-01" db="EMBL/GenBank/DDBJ databases">
        <title>Evolutionary Origins and Diversification of the Mycorrhizal Mutualists.</title>
        <authorList>
            <consortium name="DOE Joint Genome Institute"/>
            <consortium name="Mycorrhizal Genomics Consortium"/>
            <person name="Kohler A."/>
            <person name="Kuo A."/>
            <person name="Nagy L.G."/>
            <person name="Floudas D."/>
            <person name="Copeland A."/>
            <person name="Barry K.W."/>
            <person name="Cichocki N."/>
            <person name="Veneault-Fourrey C."/>
            <person name="LaButti K."/>
            <person name="Lindquist E.A."/>
            <person name="Lipzen A."/>
            <person name="Lundell T."/>
            <person name="Morin E."/>
            <person name="Murat C."/>
            <person name="Riley R."/>
            <person name="Ohm R."/>
            <person name="Sun H."/>
            <person name="Tunlid A."/>
            <person name="Henrissat B."/>
            <person name="Grigoriev I.V."/>
            <person name="Hibbett D.S."/>
            <person name="Martin F."/>
        </authorList>
    </citation>
    <scope>NUCLEOTIDE SEQUENCE [LARGE SCALE GENOMIC DNA]</scope>
    <source>
        <strain evidence="4">441</strain>
    </source>
</reference>